<name>A0AAV9B9T6_ACOGR</name>
<comment type="caution">
    <text evidence="2">The sequence shown here is derived from an EMBL/GenBank/DDBJ whole genome shotgun (WGS) entry which is preliminary data.</text>
</comment>
<proteinExistence type="predicted"/>
<dbReference type="EMBL" id="JAUJYN010000004">
    <property type="protein sequence ID" value="KAK1273181.1"/>
    <property type="molecule type" value="Genomic_DNA"/>
</dbReference>
<evidence type="ECO:0000313" key="3">
    <source>
        <dbReference type="Proteomes" id="UP001179952"/>
    </source>
</evidence>
<dbReference type="AlphaFoldDB" id="A0AAV9B9T6"/>
<reference evidence="2" key="1">
    <citation type="journal article" date="2023" name="Nat. Commun.">
        <title>Diploid and tetraploid genomes of Acorus and the evolution of monocots.</title>
        <authorList>
            <person name="Ma L."/>
            <person name="Liu K.W."/>
            <person name="Li Z."/>
            <person name="Hsiao Y.Y."/>
            <person name="Qi Y."/>
            <person name="Fu T."/>
            <person name="Tang G.D."/>
            <person name="Zhang D."/>
            <person name="Sun W.H."/>
            <person name="Liu D.K."/>
            <person name="Li Y."/>
            <person name="Chen G.Z."/>
            <person name="Liu X.D."/>
            <person name="Liao X.Y."/>
            <person name="Jiang Y.T."/>
            <person name="Yu X."/>
            <person name="Hao Y."/>
            <person name="Huang J."/>
            <person name="Zhao X.W."/>
            <person name="Ke S."/>
            <person name="Chen Y.Y."/>
            <person name="Wu W.L."/>
            <person name="Hsu J.L."/>
            <person name="Lin Y.F."/>
            <person name="Huang M.D."/>
            <person name="Li C.Y."/>
            <person name="Huang L."/>
            <person name="Wang Z.W."/>
            <person name="Zhao X."/>
            <person name="Zhong W.Y."/>
            <person name="Peng D.H."/>
            <person name="Ahmad S."/>
            <person name="Lan S."/>
            <person name="Zhang J.S."/>
            <person name="Tsai W.C."/>
            <person name="Van de Peer Y."/>
            <person name="Liu Z.J."/>
        </authorList>
    </citation>
    <scope>NUCLEOTIDE SEQUENCE</scope>
    <source>
        <strain evidence="2">SCP</strain>
    </source>
</reference>
<evidence type="ECO:0000256" key="1">
    <source>
        <dbReference type="SAM" id="MobiDB-lite"/>
    </source>
</evidence>
<feature type="region of interest" description="Disordered" evidence="1">
    <location>
        <begin position="1"/>
        <end position="25"/>
    </location>
</feature>
<reference evidence="2" key="2">
    <citation type="submission" date="2023-06" db="EMBL/GenBank/DDBJ databases">
        <authorList>
            <person name="Ma L."/>
            <person name="Liu K.-W."/>
            <person name="Li Z."/>
            <person name="Hsiao Y.-Y."/>
            <person name="Qi Y."/>
            <person name="Fu T."/>
            <person name="Tang G."/>
            <person name="Zhang D."/>
            <person name="Sun W.-H."/>
            <person name="Liu D.-K."/>
            <person name="Li Y."/>
            <person name="Chen G.-Z."/>
            <person name="Liu X.-D."/>
            <person name="Liao X.-Y."/>
            <person name="Jiang Y.-T."/>
            <person name="Yu X."/>
            <person name="Hao Y."/>
            <person name="Huang J."/>
            <person name="Zhao X.-W."/>
            <person name="Ke S."/>
            <person name="Chen Y.-Y."/>
            <person name="Wu W.-L."/>
            <person name="Hsu J.-L."/>
            <person name="Lin Y.-F."/>
            <person name="Huang M.-D."/>
            <person name="Li C.-Y."/>
            <person name="Huang L."/>
            <person name="Wang Z.-W."/>
            <person name="Zhao X."/>
            <person name="Zhong W.-Y."/>
            <person name="Peng D.-H."/>
            <person name="Ahmad S."/>
            <person name="Lan S."/>
            <person name="Zhang J.-S."/>
            <person name="Tsai W.-C."/>
            <person name="Van De Peer Y."/>
            <person name="Liu Z.-J."/>
        </authorList>
    </citation>
    <scope>NUCLEOTIDE SEQUENCE</scope>
    <source>
        <strain evidence="2">SCP</strain>
        <tissue evidence="2">Leaves</tissue>
    </source>
</reference>
<keyword evidence="3" id="KW-1185">Reference proteome</keyword>
<sequence length="233" mass="25821">MADAVSSSLDRNRTNRSDCGTSADSSSSVRAWRTAFLTLRDETLASSPPHHPSPPPSLVSGLISRHFLSISDALVSAAPHIPPRELTKLMFQGTSDVMLLVELASTILDDDGPENFIHIIHLRQWAPGLGGLAARYPPTTQHSKRNSGKKETDYGRGCFGQEMRRERKEFILRSIRETPPVRKQMGDMRILDIGLMNTILLGNREVKVAAVYHMEIDNAVCCPTSKRAMTDEE</sequence>
<evidence type="ECO:0000313" key="2">
    <source>
        <dbReference type="EMBL" id="KAK1273181.1"/>
    </source>
</evidence>
<organism evidence="2 3">
    <name type="scientific">Acorus gramineus</name>
    <name type="common">Dwarf sweet flag</name>
    <dbReference type="NCBI Taxonomy" id="55184"/>
    <lineage>
        <taxon>Eukaryota</taxon>
        <taxon>Viridiplantae</taxon>
        <taxon>Streptophyta</taxon>
        <taxon>Embryophyta</taxon>
        <taxon>Tracheophyta</taxon>
        <taxon>Spermatophyta</taxon>
        <taxon>Magnoliopsida</taxon>
        <taxon>Liliopsida</taxon>
        <taxon>Acoraceae</taxon>
        <taxon>Acorus</taxon>
    </lineage>
</organism>
<protein>
    <submittedName>
        <fullName evidence="2">Uncharacterized protein</fullName>
    </submittedName>
</protein>
<accession>A0AAV9B9T6</accession>
<gene>
    <name evidence="2" type="ORF">QJS04_geneDACA013200</name>
</gene>
<dbReference type="Proteomes" id="UP001179952">
    <property type="component" value="Unassembled WGS sequence"/>
</dbReference>